<dbReference type="RefSeq" id="WP_376982700.1">
    <property type="nucleotide sequence ID" value="NZ_JBHLSV010000027.1"/>
</dbReference>
<dbReference type="InterPro" id="IPR000182">
    <property type="entry name" value="GNAT_dom"/>
</dbReference>
<protein>
    <submittedName>
        <fullName evidence="2">GNAT family N-acetyltransferase</fullName>
        <ecNumber evidence="2">2.3.-.-</ecNumber>
    </submittedName>
</protein>
<organism evidence="2 3">
    <name type="scientific">Brachybacterium hainanense</name>
    <dbReference type="NCBI Taxonomy" id="1541174"/>
    <lineage>
        <taxon>Bacteria</taxon>
        <taxon>Bacillati</taxon>
        <taxon>Actinomycetota</taxon>
        <taxon>Actinomycetes</taxon>
        <taxon>Micrococcales</taxon>
        <taxon>Dermabacteraceae</taxon>
        <taxon>Brachybacterium</taxon>
    </lineage>
</organism>
<dbReference type="Proteomes" id="UP001589793">
    <property type="component" value="Unassembled WGS sequence"/>
</dbReference>
<sequence length="212" mass="23303">MPTREMAPPRARILEGPRVRLEPLRPDHAAGLAEAVRDGELWTTPFTTHIPRPEQAEESVAAMIAKAEAGEVLAWAVVLCGEGGPGQDRVVGQTTFLNIAPADRRVEIGSTYMAASTHGRGVNAHVKQLLLTEAFEELGCLRVELRTHHLNHVSRRAIERLGAVQEGMLRNHRIMPDGTLRHTVVYAILAEEWPAVRTLLAHRTGRGAPPVR</sequence>
<comment type="caution">
    <text evidence="2">The sequence shown here is derived from an EMBL/GenBank/DDBJ whole genome shotgun (WGS) entry which is preliminary data.</text>
</comment>
<dbReference type="PANTHER" id="PTHR43610">
    <property type="entry name" value="BLL6696 PROTEIN"/>
    <property type="match status" value="1"/>
</dbReference>
<evidence type="ECO:0000313" key="3">
    <source>
        <dbReference type="Proteomes" id="UP001589793"/>
    </source>
</evidence>
<dbReference type="PROSITE" id="PS51186">
    <property type="entry name" value="GNAT"/>
    <property type="match status" value="1"/>
</dbReference>
<dbReference type="EC" id="2.3.-.-" evidence="2"/>
<keyword evidence="3" id="KW-1185">Reference proteome</keyword>
<dbReference type="EMBL" id="JBHLSV010000027">
    <property type="protein sequence ID" value="MFC0675670.1"/>
    <property type="molecule type" value="Genomic_DNA"/>
</dbReference>
<proteinExistence type="predicted"/>
<accession>A0ABV6RF84</accession>
<dbReference type="Pfam" id="PF13302">
    <property type="entry name" value="Acetyltransf_3"/>
    <property type="match status" value="1"/>
</dbReference>
<keyword evidence="2" id="KW-0808">Transferase</keyword>
<feature type="domain" description="N-acetyltransferase" evidence="1">
    <location>
        <begin position="19"/>
        <end position="191"/>
    </location>
</feature>
<dbReference type="InterPro" id="IPR016181">
    <property type="entry name" value="Acyl_CoA_acyltransferase"/>
</dbReference>
<dbReference type="Gene3D" id="3.40.630.30">
    <property type="match status" value="1"/>
</dbReference>
<reference evidence="2 3" key="1">
    <citation type="submission" date="2024-09" db="EMBL/GenBank/DDBJ databases">
        <authorList>
            <person name="Sun Q."/>
            <person name="Mori K."/>
        </authorList>
    </citation>
    <scope>NUCLEOTIDE SEQUENCE [LARGE SCALE GENOMIC DNA]</scope>
    <source>
        <strain evidence="2 3">CICC 10874</strain>
    </source>
</reference>
<name>A0ABV6RF84_9MICO</name>
<keyword evidence="2" id="KW-0012">Acyltransferase</keyword>
<gene>
    <name evidence="2" type="ORF">ACFFF6_17110</name>
</gene>
<evidence type="ECO:0000259" key="1">
    <source>
        <dbReference type="PROSITE" id="PS51186"/>
    </source>
</evidence>
<evidence type="ECO:0000313" key="2">
    <source>
        <dbReference type="EMBL" id="MFC0675670.1"/>
    </source>
</evidence>
<dbReference type="GO" id="GO:0016746">
    <property type="term" value="F:acyltransferase activity"/>
    <property type="evidence" value="ECO:0007669"/>
    <property type="project" value="UniProtKB-KW"/>
</dbReference>
<dbReference type="SUPFAM" id="SSF55729">
    <property type="entry name" value="Acyl-CoA N-acyltransferases (Nat)"/>
    <property type="match status" value="1"/>
</dbReference>
<dbReference type="PANTHER" id="PTHR43610:SF1">
    <property type="entry name" value="N-ACETYLTRANSFERASE DOMAIN-CONTAINING PROTEIN"/>
    <property type="match status" value="1"/>
</dbReference>